<keyword evidence="2" id="KW-1185">Reference proteome</keyword>
<organism evidence="1 2">
    <name type="scientific">Trichinella patagoniensis</name>
    <dbReference type="NCBI Taxonomy" id="990121"/>
    <lineage>
        <taxon>Eukaryota</taxon>
        <taxon>Metazoa</taxon>
        <taxon>Ecdysozoa</taxon>
        <taxon>Nematoda</taxon>
        <taxon>Enoplea</taxon>
        <taxon>Dorylaimia</taxon>
        <taxon>Trichinellida</taxon>
        <taxon>Trichinellidae</taxon>
        <taxon>Trichinella</taxon>
    </lineage>
</organism>
<evidence type="ECO:0000313" key="1">
    <source>
        <dbReference type="EMBL" id="KRY20185.1"/>
    </source>
</evidence>
<dbReference type="Proteomes" id="UP000054783">
    <property type="component" value="Unassembled WGS sequence"/>
</dbReference>
<evidence type="ECO:0000313" key="2">
    <source>
        <dbReference type="Proteomes" id="UP000054783"/>
    </source>
</evidence>
<dbReference type="OrthoDB" id="5912420at2759"/>
<dbReference type="AlphaFoldDB" id="A0A0V1A6Y6"/>
<accession>A0A0V1A6Y6</accession>
<name>A0A0V1A6Y6_9BILA</name>
<dbReference type="EMBL" id="JYDQ01000027">
    <property type="protein sequence ID" value="KRY20185.1"/>
    <property type="molecule type" value="Genomic_DNA"/>
</dbReference>
<comment type="caution">
    <text evidence="1">The sequence shown here is derived from an EMBL/GenBank/DDBJ whole genome shotgun (WGS) entry which is preliminary data.</text>
</comment>
<sequence length="279" mass="31818">MSVTPFLSKETVPPSMRQVLFSEKIETFCVRFAIVVSEERNQPISIMAVMRRVTLEYACHSGDIGKTCGLFIWPIFHDLLLQSCSAWLAVCWPTLWRGFHQFFKKERVDEPGAQFIAGSVRKNVFRVNRGVIGSRFFTCWLAVLSYAGQKMLPLINAAYHSFTGSVQSSHKRIDPPLEAPVMNWAINCISIALKNFSHFLSSLLFQFSSKFAKQASNQASSEQFHICMVVENCMLFKLIRQQATLKAKLLKVILNDNSCKLSIFLKQLLSYHILKKHLT</sequence>
<gene>
    <name evidence="1" type="ORF">T12_9820</name>
</gene>
<proteinExistence type="predicted"/>
<reference evidence="1 2" key="1">
    <citation type="submission" date="2015-01" db="EMBL/GenBank/DDBJ databases">
        <title>Evolution of Trichinella species and genotypes.</title>
        <authorList>
            <person name="Korhonen P.K."/>
            <person name="Edoardo P."/>
            <person name="Giuseppe L.R."/>
            <person name="Gasser R.B."/>
        </authorList>
    </citation>
    <scope>NUCLEOTIDE SEQUENCE [LARGE SCALE GENOMIC DNA]</scope>
    <source>
        <strain evidence="1">ISS2496</strain>
    </source>
</reference>
<protein>
    <submittedName>
        <fullName evidence="1">Uncharacterized protein</fullName>
    </submittedName>
</protein>